<dbReference type="InterPro" id="IPR029063">
    <property type="entry name" value="SAM-dependent_MTases_sf"/>
</dbReference>
<dbReference type="PANTHER" id="PTHR34009">
    <property type="entry name" value="PROTEIN STAR"/>
    <property type="match status" value="1"/>
</dbReference>
<dbReference type="SUPFAM" id="SSF53335">
    <property type="entry name" value="S-adenosyl-L-methionine-dependent methyltransferases"/>
    <property type="match status" value="1"/>
</dbReference>
<gene>
    <name evidence="3" type="ORF">ODALV1_LOCUS22655</name>
</gene>
<keyword evidence="1" id="KW-1133">Transmembrane helix</keyword>
<accession>A0ABP1RIN4</accession>
<feature type="transmembrane region" description="Helical" evidence="1">
    <location>
        <begin position="12"/>
        <end position="30"/>
    </location>
</feature>
<evidence type="ECO:0000313" key="3">
    <source>
        <dbReference type="EMBL" id="CAL8128894.1"/>
    </source>
</evidence>
<dbReference type="Pfam" id="PF05050">
    <property type="entry name" value="Methyltransf_21"/>
    <property type="match status" value="1"/>
</dbReference>
<dbReference type="InterPro" id="IPR006342">
    <property type="entry name" value="FkbM_mtfrase"/>
</dbReference>
<keyword evidence="4" id="KW-1185">Reference proteome</keyword>
<organism evidence="3 4">
    <name type="scientific">Orchesella dallaii</name>
    <dbReference type="NCBI Taxonomy" id="48710"/>
    <lineage>
        <taxon>Eukaryota</taxon>
        <taxon>Metazoa</taxon>
        <taxon>Ecdysozoa</taxon>
        <taxon>Arthropoda</taxon>
        <taxon>Hexapoda</taxon>
        <taxon>Collembola</taxon>
        <taxon>Entomobryomorpha</taxon>
        <taxon>Entomobryoidea</taxon>
        <taxon>Orchesellidae</taxon>
        <taxon>Orchesellinae</taxon>
        <taxon>Orchesella</taxon>
    </lineage>
</organism>
<dbReference type="Proteomes" id="UP001642540">
    <property type="component" value="Unassembled WGS sequence"/>
</dbReference>
<proteinExistence type="predicted"/>
<dbReference type="EMBL" id="CAXLJM020000075">
    <property type="protein sequence ID" value="CAL8128894.1"/>
    <property type="molecule type" value="Genomic_DNA"/>
</dbReference>
<comment type="caution">
    <text evidence="3">The sequence shown here is derived from an EMBL/GenBank/DDBJ whole genome shotgun (WGS) entry which is preliminary data.</text>
</comment>
<protein>
    <recommendedName>
        <fullName evidence="2">Methyltransferase FkbM domain-containing protein</fullName>
    </recommendedName>
</protein>
<keyword evidence="1" id="KW-0812">Transmembrane</keyword>
<name>A0ABP1RIN4_9HEXA</name>
<evidence type="ECO:0000259" key="2">
    <source>
        <dbReference type="Pfam" id="PF05050"/>
    </source>
</evidence>
<reference evidence="3 4" key="1">
    <citation type="submission" date="2024-08" db="EMBL/GenBank/DDBJ databases">
        <authorList>
            <person name="Cucini C."/>
            <person name="Frati F."/>
        </authorList>
    </citation>
    <scope>NUCLEOTIDE SEQUENCE [LARGE SCALE GENOMIC DNA]</scope>
</reference>
<evidence type="ECO:0000313" key="4">
    <source>
        <dbReference type="Proteomes" id="UP001642540"/>
    </source>
</evidence>
<evidence type="ECO:0000256" key="1">
    <source>
        <dbReference type="SAM" id="Phobius"/>
    </source>
</evidence>
<keyword evidence="1" id="KW-0472">Membrane</keyword>
<feature type="domain" description="Methyltransferase FkbM" evidence="2">
    <location>
        <begin position="112"/>
        <end position="269"/>
    </location>
</feature>
<dbReference type="InterPro" id="IPR053202">
    <property type="entry name" value="EGF_Rcpt_Signaling_Reg"/>
</dbReference>
<dbReference type="PANTHER" id="PTHR34009:SF2">
    <property type="entry name" value="PROTEIN STAR"/>
    <property type="match status" value="1"/>
</dbReference>
<sequence length="303" mass="34698">MTYVSCKKVQRGTILVGELVLFLLGNYLIYSTIRLINENWYYLPGHTETDLDFSSMEYDDLGLLRFIKQNYLNDPADLELERNLTKTVWKGPVTELVLKLLHNKSNGFFIEAGANDGEFLSNSLPLEVYHDWSGLLVEADPAPLQRLLSKRRKAWVAGCCLSPFNNSVKINMVTHKEWNGIGNIPSLFKGVVKKGDFSDPFEVQCFPLYSLLLAIGRTEVDYLSLDIEGAEYEVLKTIPFDKVSINIISVEFNKKSRDIIKLLHKHGYKSVKRIRQPYIDDLIFINPKILKTLRPGQFTVSHH</sequence>
<dbReference type="Gene3D" id="3.40.50.150">
    <property type="entry name" value="Vaccinia Virus protein VP39"/>
    <property type="match status" value="1"/>
</dbReference>